<accession>A0A8X6YEF7</accession>
<organism evidence="1 2">
    <name type="scientific">Trichonephila inaurata madagascariensis</name>
    <dbReference type="NCBI Taxonomy" id="2747483"/>
    <lineage>
        <taxon>Eukaryota</taxon>
        <taxon>Metazoa</taxon>
        <taxon>Ecdysozoa</taxon>
        <taxon>Arthropoda</taxon>
        <taxon>Chelicerata</taxon>
        <taxon>Arachnida</taxon>
        <taxon>Araneae</taxon>
        <taxon>Araneomorphae</taxon>
        <taxon>Entelegynae</taxon>
        <taxon>Araneoidea</taxon>
        <taxon>Nephilidae</taxon>
        <taxon>Trichonephila</taxon>
        <taxon>Trichonephila inaurata</taxon>
    </lineage>
</organism>
<dbReference type="Proteomes" id="UP000886998">
    <property type="component" value="Unassembled WGS sequence"/>
</dbReference>
<protein>
    <submittedName>
        <fullName evidence="1">Uncharacterized protein</fullName>
    </submittedName>
</protein>
<comment type="caution">
    <text evidence="1">The sequence shown here is derived from an EMBL/GenBank/DDBJ whole genome shotgun (WGS) entry which is preliminary data.</text>
</comment>
<keyword evidence="2" id="KW-1185">Reference proteome</keyword>
<dbReference type="AlphaFoldDB" id="A0A8X6YEF7"/>
<sequence length="105" mass="11597">MVSSKIGDGEGHDQTRFASSGVKWGYEIMLANENSNWTCPWTHGGWWGIVRKINEPSSTMCGVDRKKECILGWPQVGPHVLIPRPLNGVGMQGGFGTYSLLCLLY</sequence>
<evidence type="ECO:0000313" key="1">
    <source>
        <dbReference type="EMBL" id="GFY69137.1"/>
    </source>
</evidence>
<dbReference type="EMBL" id="BMAV01017467">
    <property type="protein sequence ID" value="GFY69137.1"/>
    <property type="molecule type" value="Genomic_DNA"/>
</dbReference>
<evidence type="ECO:0000313" key="2">
    <source>
        <dbReference type="Proteomes" id="UP000886998"/>
    </source>
</evidence>
<proteinExistence type="predicted"/>
<name>A0A8X6YEF7_9ARAC</name>
<gene>
    <name evidence="1" type="ORF">TNIN_454231</name>
</gene>
<reference evidence="1" key="1">
    <citation type="submission" date="2020-08" db="EMBL/GenBank/DDBJ databases">
        <title>Multicomponent nature underlies the extraordinary mechanical properties of spider dragline silk.</title>
        <authorList>
            <person name="Kono N."/>
            <person name="Nakamura H."/>
            <person name="Mori M."/>
            <person name="Yoshida Y."/>
            <person name="Ohtoshi R."/>
            <person name="Malay A.D."/>
            <person name="Moran D.A.P."/>
            <person name="Tomita M."/>
            <person name="Numata K."/>
            <person name="Arakawa K."/>
        </authorList>
    </citation>
    <scope>NUCLEOTIDE SEQUENCE</scope>
</reference>